<dbReference type="Gene3D" id="3.40.710.10">
    <property type="entry name" value="DD-peptidase/beta-lactamase superfamily"/>
    <property type="match status" value="2"/>
</dbReference>
<dbReference type="RefSeq" id="WP_120148808.1">
    <property type="nucleotide sequence ID" value="NZ_QZVT01000004.1"/>
</dbReference>
<keyword evidence="4" id="KW-1185">Reference proteome</keyword>
<dbReference type="PRINTS" id="PR00922">
    <property type="entry name" value="DADACBPTASE3"/>
</dbReference>
<dbReference type="Proteomes" id="UP000272560">
    <property type="component" value="Unassembled WGS sequence"/>
</dbReference>
<comment type="similarity">
    <text evidence="1">Belongs to the peptidase S13 family.</text>
</comment>
<evidence type="ECO:0000256" key="1">
    <source>
        <dbReference type="ARBA" id="ARBA00006096"/>
    </source>
</evidence>
<gene>
    <name evidence="3" type="primary">dacB</name>
    <name evidence="3" type="ORF">D6T63_09630</name>
</gene>
<protein>
    <submittedName>
        <fullName evidence="3">D-alanyl-D-alanine carboxypeptidase/D-alanyl-D-alanine-endopeptidase</fullName>
        <ecNumber evidence="3">3.4.16.4</ecNumber>
    </submittedName>
</protein>
<organism evidence="3 4">
    <name type="scientific">Arthrobacter cheniae</name>
    <dbReference type="NCBI Taxonomy" id="1258888"/>
    <lineage>
        <taxon>Bacteria</taxon>
        <taxon>Bacillati</taxon>
        <taxon>Actinomycetota</taxon>
        <taxon>Actinomycetes</taxon>
        <taxon>Micrococcales</taxon>
        <taxon>Micrococcaceae</taxon>
        <taxon>Arthrobacter</taxon>
    </lineage>
</organism>
<dbReference type="EMBL" id="QZVT01000004">
    <property type="protein sequence ID" value="RJT80118.1"/>
    <property type="molecule type" value="Genomic_DNA"/>
</dbReference>
<dbReference type="NCBIfam" id="TIGR00666">
    <property type="entry name" value="PBP4"/>
    <property type="match status" value="1"/>
</dbReference>
<dbReference type="GO" id="GO:0000270">
    <property type="term" value="P:peptidoglycan metabolic process"/>
    <property type="evidence" value="ECO:0007669"/>
    <property type="project" value="TreeGrafter"/>
</dbReference>
<dbReference type="InterPro" id="IPR000667">
    <property type="entry name" value="Peptidase_S13"/>
</dbReference>
<evidence type="ECO:0000313" key="3">
    <source>
        <dbReference type="EMBL" id="RJT80118.1"/>
    </source>
</evidence>
<dbReference type="OrthoDB" id="56883at2"/>
<dbReference type="PANTHER" id="PTHR30023:SF0">
    <property type="entry name" value="PENICILLIN-SENSITIVE CARBOXYPEPTIDASE A"/>
    <property type="match status" value="1"/>
</dbReference>
<dbReference type="EC" id="3.4.16.4" evidence="3"/>
<dbReference type="PANTHER" id="PTHR30023">
    <property type="entry name" value="D-ALANYL-D-ALANINE CARBOXYPEPTIDASE"/>
    <property type="match status" value="1"/>
</dbReference>
<keyword evidence="3" id="KW-0121">Carboxypeptidase</keyword>
<dbReference type="GO" id="GO:0006508">
    <property type="term" value="P:proteolysis"/>
    <property type="evidence" value="ECO:0007669"/>
    <property type="project" value="InterPro"/>
</dbReference>
<comment type="caution">
    <text evidence="3">The sequence shown here is derived from an EMBL/GenBank/DDBJ whole genome shotgun (WGS) entry which is preliminary data.</text>
</comment>
<name>A0A3A5MER9_9MICC</name>
<dbReference type="GO" id="GO:0009002">
    <property type="term" value="F:serine-type D-Ala-D-Ala carboxypeptidase activity"/>
    <property type="evidence" value="ECO:0007669"/>
    <property type="project" value="UniProtKB-EC"/>
</dbReference>
<dbReference type="SUPFAM" id="SSF56601">
    <property type="entry name" value="beta-lactamase/transpeptidase-like"/>
    <property type="match status" value="1"/>
</dbReference>
<dbReference type="Pfam" id="PF02113">
    <property type="entry name" value="Peptidase_S13"/>
    <property type="match status" value="2"/>
</dbReference>
<dbReference type="AlphaFoldDB" id="A0A3A5MER9"/>
<keyword evidence="2 3" id="KW-0378">Hydrolase</keyword>
<proteinExistence type="inferred from homology"/>
<keyword evidence="3" id="KW-0645">Protease</keyword>
<evidence type="ECO:0000313" key="4">
    <source>
        <dbReference type="Proteomes" id="UP000272560"/>
    </source>
</evidence>
<sequence>MMRPLRLLAVLVLVLVMAAIAVPLATHLTPVVLAAVDPPPSVAPPVTPALQVPPTSVAVPDVVTPLSLSAPAPDPTVLGAELDAALGIPGPGSFSGTVVDSTDGTVLYARDAARLQPPASNIKLFTAVASMTFGQPDRTLTTSVLTSLSAPGALFLRGGGDVLLGSGPSAPDAVVGHAGLGTLAADTAAALPVGSGPYSVLLDDSLFAGAGLNPTWAQGDIDAGEIAPLHALAVNSAWIEEGRAGGPRSQDAGLDAARTFTAALVDAAGERGISIETDVQRRATPEDAAEVAAVESATLEAQVRRMLEISDNYLAEALARTAALDSGRPASFGGAAEALASAAGRLGVPEEGLLIGDAAGLSVRNAVSPAQLASLVRGTTASKDPGLAAVAQSLPIAGLTGTLSTRFTAEDPAAAAGAGTVRAKTGTLNAVTGLTGHVVTADGRLLVFSFLADGLDGNTLEARTAADHAAALLAACGCR</sequence>
<evidence type="ECO:0000256" key="2">
    <source>
        <dbReference type="ARBA" id="ARBA00022801"/>
    </source>
</evidence>
<reference evidence="3 4" key="1">
    <citation type="submission" date="2018-09" db="EMBL/GenBank/DDBJ databases">
        <title>Novel species of Arthrobacter.</title>
        <authorList>
            <person name="Liu Q."/>
            <person name="Xin Y.-H."/>
        </authorList>
    </citation>
    <scope>NUCLEOTIDE SEQUENCE [LARGE SCALE GENOMIC DNA]</scope>
    <source>
        <strain evidence="3 4">Hz2</strain>
    </source>
</reference>
<accession>A0A3A5MER9</accession>
<dbReference type="InterPro" id="IPR012338">
    <property type="entry name" value="Beta-lactam/transpept-like"/>
</dbReference>